<reference evidence="2" key="1">
    <citation type="submission" date="2018-10" db="EMBL/GenBank/DDBJ databases">
        <title>Population genomic analysis revealed the cold adaptation of white poplar.</title>
        <authorList>
            <person name="Liu Y.-J."/>
        </authorList>
    </citation>
    <scope>NUCLEOTIDE SEQUENCE [LARGE SCALE GENOMIC DNA]</scope>
    <source>
        <strain evidence="2">PAL-ZL1</strain>
    </source>
</reference>
<gene>
    <name evidence="2" type="ORF">D5086_0000140330</name>
</gene>
<organism evidence="2">
    <name type="scientific">Populus alba</name>
    <name type="common">White poplar</name>
    <dbReference type="NCBI Taxonomy" id="43335"/>
    <lineage>
        <taxon>Eukaryota</taxon>
        <taxon>Viridiplantae</taxon>
        <taxon>Streptophyta</taxon>
        <taxon>Embryophyta</taxon>
        <taxon>Tracheophyta</taxon>
        <taxon>Spermatophyta</taxon>
        <taxon>Magnoliopsida</taxon>
        <taxon>eudicotyledons</taxon>
        <taxon>Gunneridae</taxon>
        <taxon>Pentapetalae</taxon>
        <taxon>rosids</taxon>
        <taxon>fabids</taxon>
        <taxon>Malpighiales</taxon>
        <taxon>Salicaceae</taxon>
        <taxon>Saliceae</taxon>
        <taxon>Populus</taxon>
    </lineage>
</organism>
<sequence length="137" mass="14266">MFFSENQPPAPVLNFFFSPPHRPSQPISSSPVASPSSPGPSFFLPHKEPAKQPPTTLIFQFSLLPPPATSLSDLSTDPTPLHSTTHSSPSLTHGGSSNTGRVQPPTAAAPSPAVPSDPRSPSSADQHQTLSISAALL</sequence>
<dbReference type="EMBL" id="RCHU01000454">
    <property type="protein sequence ID" value="TKS04707.1"/>
    <property type="molecule type" value="Genomic_DNA"/>
</dbReference>
<name>A0A4U5Q7Q3_POPAL</name>
<feature type="compositionally biased region" description="Polar residues" evidence="1">
    <location>
        <begin position="125"/>
        <end position="137"/>
    </location>
</feature>
<evidence type="ECO:0000256" key="1">
    <source>
        <dbReference type="SAM" id="MobiDB-lite"/>
    </source>
</evidence>
<comment type="caution">
    <text evidence="2">The sequence shown here is derived from an EMBL/GenBank/DDBJ whole genome shotgun (WGS) entry which is preliminary data.</text>
</comment>
<feature type="compositionally biased region" description="Low complexity" evidence="1">
    <location>
        <begin position="24"/>
        <end position="41"/>
    </location>
</feature>
<feature type="region of interest" description="Disordered" evidence="1">
    <location>
        <begin position="13"/>
        <end position="54"/>
    </location>
</feature>
<protein>
    <submittedName>
        <fullName evidence="2">Uncharacterized protein</fullName>
    </submittedName>
</protein>
<proteinExistence type="predicted"/>
<dbReference type="AlphaFoldDB" id="A0A4U5Q7Q3"/>
<feature type="compositionally biased region" description="Low complexity" evidence="1">
    <location>
        <begin position="74"/>
        <end position="96"/>
    </location>
</feature>
<feature type="compositionally biased region" description="Low complexity" evidence="1">
    <location>
        <begin position="104"/>
        <end position="124"/>
    </location>
</feature>
<accession>A0A4U5Q7Q3</accession>
<feature type="region of interest" description="Disordered" evidence="1">
    <location>
        <begin position="68"/>
        <end position="137"/>
    </location>
</feature>
<evidence type="ECO:0000313" key="2">
    <source>
        <dbReference type="EMBL" id="TKS04707.1"/>
    </source>
</evidence>